<dbReference type="PANTHER" id="PTHR37305">
    <property type="entry name" value="INTEGRAL MEMBRANE PROTEIN-RELATED"/>
    <property type="match status" value="1"/>
</dbReference>
<evidence type="ECO:0000256" key="1">
    <source>
        <dbReference type="SAM" id="Phobius"/>
    </source>
</evidence>
<feature type="transmembrane region" description="Helical" evidence="1">
    <location>
        <begin position="232"/>
        <end position="253"/>
    </location>
</feature>
<evidence type="ECO:0000313" key="3">
    <source>
        <dbReference type="Proteomes" id="UP000331127"/>
    </source>
</evidence>
<keyword evidence="1" id="KW-1133">Transmembrane helix</keyword>
<organism evidence="2 3">
    <name type="scientific">Acrocarpospora macrocephala</name>
    <dbReference type="NCBI Taxonomy" id="150177"/>
    <lineage>
        <taxon>Bacteria</taxon>
        <taxon>Bacillati</taxon>
        <taxon>Actinomycetota</taxon>
        <taxon>Actinomycetes</taxon>
        <taxon>Streptosporangiales</taxon>
        <taxon>Streptosporangiaceae</taxon>
        <taxon>Acrocarpospora</taxon>
    </lineage>
</organism>
<feature type="transmembrane region" description="Helical" evidence="1">
    <location>
        <begin position="54"/>
        <end position="76"/>
    </location>
</feature>
<dbReference type="AlphaFoldDB" id="A0A5M3WPI2"/>
<name>A0A5M3WPI2_9ACTN</name>
<sequence length="258" mass="26578">MKREIHAEWTKLRTLPGTGWVLLAIPVLTVALGVAAGAATTCASARCNHDAVKLALTGVQLSQVVVAVLAVLAITGEHTTGLIRTTFTAMPRRFTVLGAKAAVLAGPTLVAAIAGVLGSVLAGRLILPGRGFTPAHGYPLLSLTDGLVLRAAAGSVLYLTLIAVLCLGVAAIVRDSAAAMGVVLGLFYLFPILIHLVSDPDWQRLLFRISPTNAGLAIQSSMNLDLLPIGPWPGLGVLAAWAAAALLAGGLLVRLRDV</sequence>
<reference evidence="2 3" key="1">
    <citation type="submission" date="2019-10" db="EMBL/GenBank/DDBJ databases">
        <title>Whole genome shotgun sequence of Acrocarpospora macrocephala NBRC 16266.</title>
        <authorList>
            <person name="Ichikawa N."/>
            <person name="Kimura A."/>
            <person name="Kitahashi Y."/>
            <person name="Komaki H."/>
            <person name="Oguchi A."/>
        </authorList>
    </citation>
    <scope>NUCLEOTIDE SEQUENCE [LARGE SCALE GENOMIC DNA]</scope>
    <source>
        <strain evidence="2 3">NBRC 16266</strain>
    </source>
</reference>
<feature type="transmembrane region" description="Helical" evidence="1">
    <location>
        <begin position="147"/>
        <end position="170"/>
    </location>
</feature>
<protein>
    <submittedName>
        <fullName evidence="2">ABC transporter</fullName>
    </submittedName>
</protein>
<keyword evidence="3" id="KW-1185">Reference proteome</keyword>
<dbReference type="RefSeq" id="WP_155355897.1">
    <property type="nucleotide sequence ID" value="NZ_BAAAHL010000010.1"/>
</dbReference>
<keyword evidence="1" id="KW-0812">Transmembrane</keyword>
<dbReference type="EMBL" id="BLAE01000022">
    <property type="protein sequence ID" value="GES10456.1"/>
    <property type="molecule type" value="Genomic_DNA"/>
</dbReference>
<gene>
    <name evidence="2" type="ORF">Amac_040530</name>
</gene>
<accession>A0A5M3WPI2</accession>
<feature type="transmembrane region" description="Helical" evidence="1">
    <location>
        <begin position="97"/>
        <end position="127"/>
    </location>
</feature>
<proteinExistence type="predicted"/>
<dbReference type="OrthoDB" id="3297985at2"/>
<dbReference type="Proteomes" id="UP000331127">
    <property type="component" value="Unassembled WGS sequence"/>
</dbReference>
<keyword evidence="1" id="KW-0472">Membrane</keyword>
<dbReference type="PANTHER" id="PTHR37305:SF2">
    <property type="entry name" value="BACITRACIN TRANSPORT PERMEASE PROTEIN BCRB"/>
    <property type="match status" value="1"/>
</dbReference>
<evidence type="ECO:0000313" key="2">
    <source>
        <dbReference type="EMBL" id="GES10456.1"/>
    </source>
</evidence>
<feature type="transmembrane region" description="Helical" evidence="1">
    <location>
        <begin position="177"/>
        <end position="197"/>
    </location>
</feature>
<comment type="caution">
    <text evidence="2">The sequence shown here is derived from an EMBL/GenBank/DDBJ whole genome shotgun (WGS) entry which is preliminary data.</text>
</comment>